<dbReference type="InterPro" id="IPR011992">
    <property type="entry name" value="EF-hand-dom_pair"/>
</dbReference>
<sequence length="74" mass="7835">MMKNVLIALSITGLTLASANTIAGEDFASYDTDGNGAISMSEAKVNTALIEQFKDLDVNADGELNETEFSNFKG</sequence>
<evidence type="ECO:0000313" key="4">
    <source>
        <dbReference type="Proteomes" id="UP000016521"/>
    </source>
</evidence>
<evidence type="ECO:0000259" key="2">
    <source>
        <dbReference type="Pfam" id="PF13202"/>
    </source>
</evidence>
<feature type="domain" description="EF-hand" evidence="2">
    <location>
        <begin position="50"/>
        <end position="72"/>
    </location>
</feature>
<evidence type="ECO:0000313" key="3">
    <source>
        <dbReference type="EMBL" id="ATD09443.1"/>
    </source>
</evidence>
<proteinExistence type="predicted"/>
<protein>
    <recommendedName>
        <fullName evidence="2">EF-hand domain-containing protein</fullName>
    </recommendedName>
</protein>
<organism evidence="3 4">
    <name type="scientific">Pseudoalteromonas piscicida</name>
    <dbReference type="NCBI Taxonomy" id="43662"/>
    <lineage>
        <taxon>Bacteria</taxon>
        <taxon>Pseudomonadati</taxon>
        <taxon>Pseudomonadota</taxon>
        <taxon>Gammaproteobacteria</taxon>
        <taxon>Alteromonadales</taxon>
        <taxon>Pseudoalteromonadaceae</taxon>
        <taxon>Pseudoalteromonas</taxon>
    </lineage>
</organism>
<dbReference type="InterPro" id="IPR018247">
    <property type="entry name" value="EF_Hand_1_Ca_BS"/>
</dbReference>
<keyword evidence="4" id="KW-1185">Reference proteome</keyword>
<dbReference type="Proteomes" id="UP000016521">
    <property type="component" value="Chromosome II"/>
</dbReference>
<gene>
    <name evidence="3" type="ORF">PPIS_b0245</name>
</gene>
<accession>A0ABM6NK89</accession>
<dbReference type="PROSITE" id="PS00018">
    <property type="entry name" value="EF_HAND_1"/>
    <property type="match status" value="1"/>
</dbReference>
<dbReference type="InterPro" id="IPR002048">
    <property type="entry name" value="EF_hand_dom"/>
</dbReference>
<keyword evidence="1" id="KW-0732">Signal</keyword>
<dbReference type="Pfam" id="PF13202">
    <property type="entry name" value="EF-hand_5"/>
    <property type="match status" value="2"/>
</dbReference>
<feature type="signal peptide" evidence="1">
    <location>
        <begin position="1"/>
        <end position="23"/>
    </location>
</feature>
<dbReference type="EMBL" id="CP011925">
    <property type="protein sequence ID" value="ATD09443.1"/>
    <property type="molecule type" value="Genomic_DNA"/>
</dbReference>
<feature type="domain" description="EF-hand" evidence="2">
    <location>
        <begin position="26"/>
        <end position="42"/>
    </location>
</feature>
<reference evidence="3 4" key="1">
    <citation type="submission" date="2015-06" db="EMBL/GenBank/DDBJ databases">
        <authorList>
            <person name="Xie B.-B."/>
            <person name="Rong J.-C."/>
            <person name="Qin Q.-L."/>
            <person name="Zhang Y.-Z."/>
        </authorList>
    </citation>
    <scope>NUCLEOTIDE SEQUENCE [LARGE SCALE GENOMIC DNA]</scope>
    <source>
        <strain evidence="3 4">JCM 20779</strain>
    </source>
</reference>
<evidence type="ECO:0000256" key="1">
    <source>
        <dbReference type="SAM" id="SignalP"/>
    </source>
</evidence>
<feature type="chain" id="PRO_5046533225" description="EF-hand domain-containing protein" evidence="1">
    <location>
        <begin position="24"/>
        <end position="74"/>
    </location>
</feature>
<dbReference type="Gene3D" id="1.10.238.10">
    <property type="entry name" value="EF-hand"/>
    <property type="match status" value="1"/>
</dbReference>
<dbReference type="SUPFAM" id="SSF47473">
    <property type="entry name" value="EF-hand"/>
    <property type="match status" value="1"/>
</dbReference>
<name>A0ABM6NK89_PSEO7</name>